<evidence type="ECO:0000256" key="2">
    <source>
        <dbReference type="SAM" id="SignalP"/>
    </source>
</evidence>
<accession>A0ABM1NXB8</accession>
<evidence type="ECO:0000256" key="1">
    <source>
        <dbReference type="SAM" id="MobiDB-lite"/>
    </source>
</evidence>
<reference evidence="4" key="2">
    <citation type="journal article" date="2016" name="G3 (Bethesda)">
        <title>Genome Evolution in Three Species of Cactophilic Drosophila.</title>
        <authorList>
            <person name="Sanchez-Flores A."/>
            <person name="Penazola F."/>
            <person name="Carpinteyro-Ponce J."/>
            <person name="Nazario-Yepiz N."/>
            <person name="Abreu-Goodger C."/>
            <person name="Machado C.A."/>
            <person name="Markow T.A."/>
        </authorList>
    </citation>
    <scope>NUCLEOTIDE SEQUENCE [LARGE SCALE GENOMIC DNA]</scope>
</reference>
<dbReference type="InterPro" id="IPR008472">
    <property type="entry name" value="DUF753"/>
</dbReference>
<sequence>MNVKFLCWLLLLLLHGSLAQEQDEEEVHQDVDMVTGLQVSPTIEVETESDKAMEDRSKEQQPDPELNPKTDNEIEVKSMEQQEKENEPEPAAATDKPETGTETEMETDKETEPEAANPMDHTSTEQTETEAEAEPDKEPHLDIPFKPPEPATDIDKSKESQEAENEAEAENEKENMSKEHDYQDEGAALANPPTPEQPLAPAPTEPVKQVNIPLPVLPKSCYSCSSYRNGSCLDHPKEQLNCQLNGKRSGCYTLYKRDTQLIMRGCSADLAEEGDKYCRKETKLCQFCNSSLCNSDLAPNAGAAELLASLTILSLCVTVLLG</sequence>
<feature type="compositionally biased region" description="Basic and acidic residues" evidence="1">
    <location>
        <begin position="48"/>
        <end position="87"/>
    </location>
</feature>
<keyword evidence="4" id="KW-1185">Reference proteome</keyword>
<feature type="compositionally biased region" description="Pro residues" evidence="1">
    <location>
        <begin position="192"/>
        <end position="204"/>
    </location>
</feature>
<dbReference type="CDD" id="cd00117">
    <property type="entry name" value="TFP"/>
    <property type="match status" value="1"/>
</dbReference>
<dbReference type="GeneID" id="108611449"/>
<feature type="domain" description="DUF753" evidence="3">
    <location>
        <begin position="220"/>
        <end position="294"/>
    </location>
</feature>
<reference evidence="5" key="3">
    <citation type="submission" date="2025-08" db="UniProtKB">
        <authorList>
            <consortium name="RefSeq"/>
        </authorList>
    </citation>
    <scope>IDENTIFICATION</scope>
    <source>
        <tissue evidence="5">Whole organism</tissue>
    </source>
</reference>
<feature type="chain" id="PRO_5045589321" evidence="2">
    <location>
        <begin position="20"/>
        <end position="322"/>
    </location>
</feature>
<gene>
    <name evidence="5" type="primary">LOC108611449</name>
</gene>
<feature type="region of interest" description="Disordered" evidence="1">
    <location>
        <begin position="26"/>
        <end position="206"/>
    </location>
</feature>
<evidence type="ECO:0000259" key="3">
    <source>
        <dbReference type="Pfam" id="PF05444"/>
    </source>
</evidence>
<dbReference type="RefSeq" id="XP_017859604.1">
    <property type="nucleotide sequence ID" value="XM_018004115.1"/>
</dbReference>
<reference evidence="4" key="1">
    <citation type="journal article" date="1997" name="Nucleic Acids Res.">
        <title>tRNAscan-SE: a program for improved detection of transfer RNA genes in genomic sequence.</title>
        <authorList>
            <person name="Lowe T.M."/>
            <person name="Eddy S.R."/>
        </authorList>
    </citation>
    <scope>NUCLEOTIDE SEQUENCE [LARGE SCALE GENOMIC DNA]</scope>
</reference>
<dbReference type="Proteomes" id="UP000694904">
    <property type="component" value="Chromosome 3"/>
</dbReference>
<protein>
    <submittedName>
        <fullName evidence="5">Submandibular gland secretory Glx-rich protein CA-like</fullName>
    </submittedName>
</protein>
<feature type="signal peptide" evidence="2">
    <location>
        <begin position="1"/>
        <end position="19"/>
    </location>
</feature>
<evidence type="ECO:0000313" key="4">
    <source>
        <dbReference type="Proteomes" id="UP000694904"/>
    </source>
</evidence>
<dbReference type="PANTHER" id="PTHR21721">
    <property type="entry name" value="GH09876P-RELATED"/>
    <property type="match status" value="1"/>
</dbReference>
<name>A0ABM1NXB8_DROAR</name>
<proteinExistence type="predicted"/>
<dbReference type="Pfam" id="PF05444">
    <property type="entry name" value="DUF753"/>
    <property type="match status" value="1"/>
</dbReference>
<evidence type="ECO:0000313" key="5">
    <source>
        <dbReference type="RefSeq" id="XP_017859604.1"/>
    </source>
</evidence>
<keyword evidence="2" id="KW-0732">Signal</keyword>
<feature type="compositionally biased region" description="Basic and acidic residues" evidence="1">
    <location>
        <begin position="170"/>
        <end position="183"/>
    </location>
</feature>
<organism evidence="4 5">
    <name type="scientific">Drosophila arizonae</name>
    <name type="common">Fruit fly</name>
    <dbReference type="NCBI Taxonomy" id="7263"/>
    <lineage>
        <taxon>Eukaryota</taxon>
        <taxon>Metazoa</taxon>
        <taxon>Ecdysozoa</taxon>
        <taxon>Arthropoda</taxon>
        <taxon>Hexapoda</taxon>
        <taxon>Insecta</taxon>
        <taxon>Pterygota</taxon>
        <taxon>Neoptera</taxon>
        <taxon>Endopterygota</taxon>
        <taxon>Diptera</taxon>
        <taxon>Brachycera</taxon>
        <taxon>Muscomorpha</taxon>
        <taxon>Ephydroidea</taxon>
        <taxon>Drosophilidae</taxon>
        <taxon>Drosophila</taxon>
    </lineage>
</organism>
<feature type="compositionally biased region" description="Basic and acidic residues" evidence="1">
    <location>
        <begin position="134"/>
        <end position="143"/>
    </location>
</feature>